<feature type="compositionally biased region" description="Basic and acidic residues" evidence="4">
    <location>
        <begin position="885"/>
        <end position="912"/>
    </location>
</feature>
<dbReference type="VEuPathDB" id="ToxoDB:TGRUB_233550"/>
<protein>
    <submittedName>
        <fullName evidence="6">Polyketide cyclase/dehydrase</fullName>
    </submittedName>
</protein>
<reference evidence="6 7" key="1">
    <citation type="submission" date="2014-05" db="EMBL/GenBank/DDBJ databases">
        <authorList>
            <person name="Sibley D."/>
            <person name="Venepally P."/>
            <person name="Karamycheva S."/>
            <person name="Hadjithomas M."/>
            <person name="Khan A."/>
            <person name="Brunk B."/>
            <person name="Roos D."/>
            <person name="Caler E."/>
            <person name="Lorenzi H."/>
        </authorList>
    </citation>
    <scope>NUCLEOTIDE SEQUENCE [LARGE SCALE GENOMIC DNA]</scope>
    <source>
        <strain evidence="6 7">RUB</strain>
    </source>
</reference>
<dbReference type="Gene3D" id="3.30.530.20">
    <property type="match status" value="1"/>
</dbReference>
<dbReference type="CDD" id="cd07813">
    <property type="entry name" value="COQ10p_like"/>
    <property type="match status" value="1"/>
</dbReference>
<feature type="compositionally biased region" description="Basic and acidic residues" evidence="4">
    <location>
        <begin position="1015"/>
        <end position="1025"/>
    </location>
</feature>
<dbReference type="AlphaFoldDB" id="A0A086M4R9"/>
<dbReference type="OrthoDB" id="396860at2759"/>
<dbReference type="Proteomes" id="UP000028834">
    <property type="component" value="Unassembled WGS sequence"/>
</dbReference>
<evidence type="ECO:0000256" key="1">
    <source>
        <dbReference type="ARBA" id="ARBA00006885"/>
    </source>
</evidence>
<feature type="region of interest" description="Disordered" evidence="4">
    <location>
        <begin position="976"/>
        <end position="1036"/>
    </location>
</feature>
<evidence type="ECO:0000256" key="2">
    <source>
        <dbReference type="ARBA" id="ARBA00011814"/>
    </source>
</evidence>
<dbReference type="PANTHER" id="PTHR12901">
    <property type="entry name" value="SPERM PROTEIN HOMOLOG"/>
    <property type="match status" value="1"/>
</dbReference>
<dbReference type="EMBL" id="AFYV02000822">
    <property type="protein sequence ID" value="KFG63887.1"/>
    <property type="molecule type" value="Genomic_DNA"/>
</dbReference>
<feature type="compositionally biased region" description="Basic and acidic residues" evidence="4">
    <location>
        <begin position="284"/>
        <end position="295"/>
    </location>
</feature>
<dbReference type="PANTHER" id="PTHR12901:SF10">
    <property type="entry name" value="COENZYME Q-BINDING PROTEIN COQ10, MITOCHONDRIAL"/>
    <property type="match status" value="1"/>
</dbReference>
<gene>
    <name evidence="6" type="ORF">TGRUB_233550</name>
</gene>
<evidence type="ECO:0000313" key="7">
    <source>
        <dbReference type="Proteomes" id="UP000028834"/>
    </source>
</evidence>
<dbReference type="InterPro" id="IPR005031">
    <property type="entry name" value="COQ10_START"/>
</dbReference>
<feature type="region of interest" description="Disordered" evidence="4">
    <location>
        <begin position="271"/>
        <end position="295"/>
    </location>
</feature>
<dbReference type="GO" id="GO:0045333">
    <property type="term" value="P:cellular respiration"/>
    <property type="evidence" value="ECO:0007669"/>
    <property type="project" value="InterPro"/>
</dbReference>
<feature type="region of interest" description="Disordered" evidence="4">
    <location>
        <begin position="610"/>
        <end position="638"/>
    </location>
</feature>
<dbReference type="GO" id="GO:0048039">
    <property type="term" value="F:ubiquinone binding"/>
    <property type="evidence" value="ECO:0007669"/>
    <property type="project" value="InterPro"/>
</dbReference>
<comment type="similarity">
    <text evidence="1">Belongs to the COQ10 family.</text>
</comment>
<feature type="region of interest" description="Disordered" evidence="4">
    <location>
        <begin position="868"/>
        <end position="921"/>
    </location>
</feature>
<name>A0A086M4R9_TOXGO</name>
<feature type="region of interest" description="Disordered" evidence="4">
    <location>
        <begin position="503"/>
        <end position="564"/>
    </location>
</feature>
<dbReference type="Pfam" id="PF03364">
    <property type="entry name" value="Polyketide_cyc"/>
    <property type="match status" value="1"/>
</dbReference>
<proteinExistence type="inferred from homology"/>
<evidence type="ECO:0000256" key="3">
    <source>
        <dbReference type="ARBA" id="ARBA00024947"/>
    </source>
</evidence>
<evidence type="ECO:0000259" key="5">
    <source>
        <dbReference type="Pfam" id="PF03364"/>
    </source>
</evidence>
<feature type="region of interest" description="Disordered" evidence="4">
    <location>
        <begin position="651"/>
        <end position="671"/>
    </location>
</feature>
<dbReference type="InterPro" id="IPR044996">
    <property type="entry name" value="COQ10-like"/>
</dbReference>
<feature type="compositionally biased region" description="Basic residues" evidence="4">
    <location>
        <begin position="976"/>
        <end position="997"/>
    </location>
</feature>
<dbReference type="InterPro" id="IPR023393">
    <property type="entry name" value="START-like_dom_sf"/>
</dbReference>
<evidence type="ECO:0000256" key="4">
    <source>
        <dbReference type="SAM" id="MobiDB-lite"/>
    </source>
</evidence>
<comment type="function">
    <text evidence="3">Required for the function of coenzyme Q in the respiratory chain. May serve as a chaperone or may be involved in the transport of Q6 from its site of synthesis to the catalytic sites of the respiratory complexes.</text>
</comment>
<feature type="domain" description="Coenzyme Q-binding protein COQ10 START" evidence="5">
    <location>
        <begin position="336"/>
        <end position="482"/>
    </location>
</feature>
<accession>A0A086M4R9</accession>
<sequence>MMNGSRAARSAATRKCCRRLPSCPPQRLSWWCRCTTTRWDCGQAAGRRALGTSSRLPGNAVSDAGPSSISTPFEKEIIRSVARRSLPATTERGIFRTLVTGLSSGNSVVPPIQADPSGPLFLPCLALRRAKTHAIGHQFQSFPSCRGIQESPATPVRLSPAREWCAVSGASRHCDTSCASIRKFNSAVTSRCSSPQSVALRPGVLSPTGCSGLPLLWRSFCRAENTVDLATSFPLLSPSRHFWGGLPSPSSLSSLLPDVFPKANQTRAAALQQPRHNSFPGSREGADTVTFDRRSQGEERDWRIFESSDTCGRGHGLNAENSSRSSCLRHSERRLVGVTPEEYFSVVKDVARYHEFVPWCKESRIVEPTLERHDGGESFEAELVVGFGLVSDRYTSRVSSVYPRPGPGASSRSSSPFLVTVAAADSTVFKTLVNCWEFHPLPGAKRACSVDFTIEFEFNSSLHQHLAGLFLNDVAATMGRCFDARVTALYGVSVASPALVSSSFSPSLPPPSEASWAPRVASANSRTQNEDSVPSPSSRRREDTAQATVVAAETPEDAYEGQQKTRVTATEMSEKRGGNVELAVQTGSGPVCAAKMPERKLDQKEAVKARLETRESGESGEAVRAAEEESRDDKKSSLRCTFPLGTLSGSVSASFSGSRKKEECGEECGDERSDETHLCSVLPEMHTNKADACEMDRTSLFRLSTQTLSGSPTPADLAFFLGRLRQLREFPSSCFHYHSSPPPSSTRSSSSSATSSFSSSSVSRSSCSPSSYFPSSNCVVTSTSPSRLHALACGPPPLECQEKREELLAPEKRSSSGRLSPDEERAARQLLLGRDSRAVSAVVALFLAFDPVTANLNVSPLAHSGVARCRRPGREGDATEGENEEGTRRRATERRCEDAKGREECRETEVERASQFSGQAHASEATEGLLVSRAEQAAGASAATVEAEFAFKTERDLADALRDLVRLWNGQGAVHRVSRRNRHKKGMARRQPIHGRKGSSQFNAEADSVESTASEAEKAEERESLRNIFSPFSERM</sequence>
<feature type="compositionally biased region" description="Basic and acidic residues" evidence="4">
    <location>
        <begin position="624"/>
        <end position="636"/>
    </location>
</feature>
<comment type="caution">
    <text evidence="6">The sequence shown here is derived from an EMBL/GenBank/DDBJ whole genome shotgun (WGS) entry which is preliminary data.</text>
</comment>
<organism evidence="6 7">
    <name type="scientific">Toxoplasma gondii RUB</name>
    <dbReference type="NCBI Taxonomy" id="935652"/>
    <lineage>
        <taxon>Eukaryota</taxon>
        <taxon>Sar</taxon>
        <taxon>Alveolata</taxon>
        <taxon>Apicomplexa</taxon>
        <taxon>Conoidasida</taxon>
        <taxon>Coccidia</taxon>
        <taxon>Eucoccidiorida</taxon>
        <taxon>Eimeriorina</taxon>
        <taxon>Sarcocystidae</taxon>
        <taxon>Toxoplasma</taxon>
    </lineage>
</organism>
<evidence type="ECO:0000313" key="6">
    <source>
        <dbReference type="EMBL" id="KFG63887.1"/>
    </source>
</evidence>
<dbReference type="SUPFAM" id="SSF55961">
    <property type="entry name" value="Bet v1-like"/>
    <property type="match status" value="1"/>
</dbReference>
<feature type="region of interest" description="Disordered" evidence="4">
    <location>
        <begin position="741"/>
        <end position="772"/>
    </location>
</feature>
<dbReference type="GO" id="GO:0005739">
    <property type="term" value="C:mitochondrion"/>
    <property type="evidence" value="ECO:0007669"/>
    <property type="project" value="TreeGrafter"/>
</dbReference>
<feature type="compositionally biased region" description="Polar residues" evidence="4">
    <location>
        <begin position="522"/>
        <end position="537"/>
    </location>
</feature>
<comment type="subunit">
    <text evidence="2">Interacts with coenzyme Q.</text>
</comment>